<feature type="region of interest" description="Disordered" evidence="1">
    <location>
        <begin position="60"/>
        <end position="80"/>
    </location>
</feature>
<proteinExistence type="predicted"/>
<accession>A0A9P7XZY1</accession>
<evidence type="ECO:0000313" key="2">
    <source>
        <dbReference type="EMBL" id="KAG9070440.1"/>
    </source>
</evidence>
<dbReference type="EMBL" id="JAHRHY010000003">
    <property type="protein sequence ID" value="KAG9070440.1"/>
    <property type="molecule type" value="Genomic_DNA"/>
</dbReference>
<evidence type="ECO:0000256" key="1">
    <source>
        <dbReference type="SAM" id="MobiDB-lite"/>
    </source>
</evidence>
<sequence>MSHATPRSALTKRKADGDSFADGGKKYKLRRRAKNDIDIVGDDQQPDPTVEANQQHIRIIGDDQQPSETVETDHQPDNTADYTVDADQQAMPSSSVPDDHKMLKIKVIDAAYIIPDKIMEVDYDDTISTISIATMG</sequence>
<feature type="region of interest" description="Disordered" evidence="1">
    <location>
        <begin position="1"/>
        <end position="27"/>
    </location>
</feature>
<gene>
    <name evidence="2" type="ORF">KI688_007976</name>
</gene>
<name>A0A9P7XZY1_9FUNG</name>
<comment type="caution">
    <text evidence="2">The sequence shown here is derived from an EMBL/GenBank/DDBJ whole genome shotgun (WGS) entry which is preliminary data.</text>
</comment>
<dbReference type="AlphaFoldDB" id="A0A9P7XZY1"/>
<dbReference type="Proteomes" id="UP000707451">
    <property type="component" value="Unassembled WGS sequence"/>
</dbReference>
<reference evidence="2" key="1">
    <citation type="submission" date="2021-06" db="EMBL/GenBank/DDBJ databases">
        <title>Genome Sequence of Mortierella hyaline Strain SCG-10, a Cold-Adapted, Nitrate-Reducing Fungus Isolated from Soil in Minnesota, USA.</title>
        <authorList>
            <person name="Aldossari N."/>
        </authorList>
    </citation>
    <scope>NUCLEOTIDE SEQUENCE</scope>
    <source>
        <strain evidence="2">SCG-10</strain>
    </source>
</reference>
<keyword evidence="3" id="KW-1185">Reference proteome</keyword>
<evidence type="ECO:0000313" key="3">
    <source>
        <dbReference type="Proteomes" id="UP000707451"/>
    </source>
</evidence>
<organism evidence="2 3">
    <name type="scientific">Linnemannia hyalina</name>
    <dbReference type="NCBI Taxonomy" id="64524"/>
    <lineage>
        <taxon>Eukaryota</taxon>
        <taxon>Fungi</taxon>
        <taxon>Fungi incertae sedis</taxon>
        <taxon>Mucoromycota</taxon>
        <taxon>Mortierellomycotina</taxon>
        <taxon>Mortierellomycetes</taxon>
        <taxon>Mortierellales</taxon>
        <taxon>Mortierellaceae</taxon>
        <taxon>Linnemannia</taxon>
    </lineage>
</organism>
<protein>
    <submittedName>
        <fullName evidence="2">Uncharacterized protein</fullName>
    </submittedName>
</protein>